<comment type="caution">
    <text evidence="1">The sequence shown here is derived from an EMBL/GenBank/DDBJ whole genome shotgun (WGS) entry which is preliminary data.</text>
</comment>
<sequence>MLRRSVLRLAKTSKNDTPVAAPSSSQLGDEMETMMPWNGWFSRLLKEKLGDERFTALSNWAQFRPDDPHGLVGVPEHARTTTEGVPRIKGYRYPAPGSRPPVEIPTADMDSDPYNINYYSKDTRRNAKTTTFHIVGSDVTLEETKMLPNTVTMVEIEEGSEADGSKLVKRELLISASDEEIGSPGNNGMFATGKSEYDPTGLRSTMQTNWAAMNASVTAHLPTQLCRYEWEAEQEEMLAKWEEEGLPVMPGRVMEWEVPEKRNIASW</sequence>
<evidence type="ECO:0000313" key="2">
    <source>
        <dbReference type="Proteomes" id="UP001165065"/>
    </source>
</evidence>
<accession>A0A9W7FYS0</accession>
<dbReference type="Proteomes" id="UP001165065">
    <property type="component" value="Unassembled WGS sequence"/>
</dbReference>
<dbReference type="EMBL" id="BRYA01000657">
    <property type="protein sequence ID" value="GMI28078.1"/>
    <property type="molecule type" value="Genomic_DNA"/>
</dbReference>
<keyword evidence="2" id="KW-1185">Reference proteome</keyword>
<organism evidence="1 2">
    <name type="scientific">Triparma columacea</name>
    <dbReference type="NCBI Taxonomy" id="722753"/>
    <lineage>
        <taxon>Eukaryota</taxon>
        <taxon>Sar</taxon>
        <taxon>Stramenopiles</taxon>
        <taxon>Ochrophyta</taxon>
        <taxon>Bolidophyceae</taxon>
        <taxon>Parmales</taxon>
        <taxon>Triparmaceae</taxon>
        <taxon>Triparma</taxon>
    </lineage>
</organism>
<gene>
    <name evidence="1" type="ORF">TrCOL_g12230</name>
</gene>
<reference evidence="2" key="1">
    <citation type="journal article" date="2023" name="Commun. Biol.">
        <title>Genome analysis of Parmales, the sister group of diatoms, reveals the evolutionary specialization of diatoms from phago-mixotrophs to photoautotrophs.</title>
        <authorList>
            <person name="Ban H."/>
            <person name="Sato S."/>
            <person name="Yoshikawa S."/>
            <person name="Yamada K."/>
            <person name="Nakamura Y."/>
            <person name="Ichinomiya M."/>
            <person name="Sato N."/>
            <person name="Blanc-Mathieu R."/>
            <person name="Endo H."/>
            <person name="Kuwata A."/>
            <person name="Ogata H."/>
        </authorList>
    </citation>
    <scope>NUCLEOTIDE SEQUENCE [LARGE SCALE GENOMIC DNA]</scope>
</reference>
<dbReference type="AlphaFoldDB" id="A0A9W7FYS0"/>
<protein>
    <submittedName>
        <fullName evidence="1">Uncharacterized protein</fullName>
    </submittedName>
</protein>
<proteinExistence type="predicted"/>
<dbReference type="OrthoDB" id="38595at2759"/>
<name>A0A9W7FYS0_9STRA</name>
<evidence type="ECO:0000313" key="1">
    <source>
        <dbReference type="EMBL" id="GMI28078.1"/>
    </source>
</evidence>